<organism evidence="2 3">
    <name type="scientific">Mya arenaria</name>
    <name type="common">Soft-shell clam</name>
    <dbReference type="NCBI Taxonomy" id="6604"/>
    <lineage>
        <taxon>Eukaryota</taxon>
        <taxon>Metazoa</taxon>
        <taxon>Spiralia</taxon>
        <taxon>Lophotrochozoa</taxon>
        <taxon>Mollusca</taxon>
        <taxon>Bivalvia</taxon>
        <taxon>Autobranchia</taxon>
        <taxon>Heteroconchia</taxon>
        <taxon>Euheterodonta</taxon>
        <taxon>Imparidentia</taxon>
        <taxon>Neoheterodontei</taxon>
        <taxon>Myida</taxon>
        <taxon>Myoidea</taxon>
        <taxon>Myidae</taxon>
        <taxon>Mya</taxon>
    </lineage>
</organism>
<proteinExistence type="predicted"/>
<dbReference type="Proteomes" id="UP001164746">
    <property type="component" value="Chromosome 5"/>
</dbReference>
<sequence length="168" mass="18594">MLGDLPLFTAALSLNKDETTRKETKAAVGENAETTNDSLKGSKSTDTTKLGNDPTKDTSDGLKHAYQTAQEYTNKEPLNIPMIEDKTKQNKYPTKDTAKEMKPADSTKQEESTKDTSKELKPGILWSWRNNSGLNPLKLATTFGLFQIFGMIYKSETLASGKSTHEEL</sequence>
<dbReference type="EMBL" id="CP111016">
    <property type="protein sequence ID" value="WAR05532.1"/>
    <property type="molecule type" value="Genomic_DNA"/>
</dbReference>
<keyword evidence="3" id="KW-1185">Reference proteome</keyword>
<protein>
    <submittedName>
        <fullName evidence="2">Uncharacterized protein</fullName>
    </submittedName>
</protein>
<evidence type="ECO:0000313" key="3">
    <source>
        <dbReference type="Proteomes" id="UP001164746"/>
    </source>
</evidence>
<accession>A0ABY7E9P6</accession>
<feature type="compositionally biased region" description="Basic and acidic residues" evidence="1">
    <location>
        <begin position="83"/>
        <end position="118"/>
    </location>
</feature>
<gene>
    <name evidence="2" type="ORF">MAR_020901</name>
</gene>
<evidence type="ECO:0000256" key="1">
    <source>
        <dbReference type="SAM" id="MobiDB-lite"/>
    </source>
</evidence>
<feature type="compositionally biased region" description="Polar residues" evidence="1">
    <location>
        <begin position="32"/>
        <end position="50"/>
    </location>
</feature>
<evidence type="ECO:0000313" key="2">
    <source>
        <dbReference type="EMBL" id="WAR05532.1"/>
    </source>
</evidence>
<name>A0ABY7E9P6_MYAAR</name>
<feature type="compositionally biased region" description="Basic and acidic residues" evidence="1">
    <location>
        <begin position="54"/>
        <end position="63"/>
    </location>
</feature>
<feature type="compositionally biased region" description="Basic and acidic residues" evidence="1">
    <location>
        <begin position="15"/>
        <end position="25"/>
    </location>
</feature>
<feature type="region of interest" description="Disordered" evidence="1">
    <location>
        <begin position="14"/>
        <end position="118"/>
    </location>
</feature>
<reference evidence="2" key="1">
    <citation type="submission" date="2022-11" db="EMBL/GenBank/DDBJ databases">
        <title>Centuries of genome instability and evolution in soft-shell clam transmissible cancer (bioRxiv).</title>
        <authorList>
            <person name="Hart S.F.M."/>
            <person name="Yonemitsu M.A."/>
            <person name="Giersch R.M."/>
            <person name="Beal B.F."/>
            <person name="Arriagada G."/>
            <person name="Davis B.W."/>
            <person name="Ostrander E.A."/>
            <person name="Goff S.P."/>
            <person name="Metzger M.J."/>
        </authorList>
    </citation>
    <scope>NUCLEOTIDE SEQUENCE</scope>
    <source>
        <strain evidence="2">MELC-2E11</strain>
        <tissue evidence="2">Siphon/mantle</tissue>
    </source>
</reference>